<dbReference type="Proteomes" id="UP000468413">
    <property type="component" value="Unassembled WGS sequence"/>
</dbReference>
<evidence type="ECO:0000313" key="2">
    <source>
        <dbReference type="Proteomes" id="UP000468413"/>
    </source>
</evidence>
<protein>
    <submittedName>
        <fullName evidence="1">Uncharacterized protein</fullName>
    </submittedName>
</protein>
<name>A0A6I1GM81_9BIFI</name>
<sequence>MFMFTVKIDENMHEKIVAELEETLGVDEVDGSRN</sequence>
<organism evidence="1 2">
    <name type="scientific">Bifidobacterium cebidarum</name>
    <dbReference type="NCBI Taxonomy" id="2650773"/>
    <lineage>
        <taxon>Bacteria</taxon>
        <taxon>Bacillati</taxon>
        <taxon>Actinomycetota</taxon>
        <taxon>Actinomycetes</taxon>
        <taxon>Bifidobacteriales</taxon>
        <taxon>Bifidobacteriaceae</taxon>
        <taxon>Bifidobacterium</taxon>
    </lineage>
</organism>
<proteinExistence type="predicted"/>
<keyword evidence="2" id="KW-1185">Reference proteome</keyword>
<accession>A0A6I1GM81</accession>
<gene>
    <name evidence="1" type="ORF">F7D08_0078</name>
</gene>
<dbReference type="EMBL" id="WBVS01000001">
    <property type="protein sequence ID" value="KAB7789128.1"/>
    <property type="molecule type" value="Genomic_DNA"/>
</dbReference>
<reference evidence="1 2" key="1">
    <citation type="submission" date="2019-09" db="EMBL/GenBank/DDBJ databases">
        <title>Characterization of the phylogenetic diversity of two novel species belonging to the genus Bifidobacterium: Bifidobacterium cebidarum sp. nov. and Bifidobacterium leontopitheci sp. nov.</title>
        <authorList>
            <person name="Lugli G.A."/>
            <person name="Duranti S."/>
            <person name="Milani C."/>
            <person name="Turroni F."/>
            <person name="Ventura M."/>
        </authorList>
    </citation>
    <scope>NUCLEOTIDE SEQUENCE [LARGE SCALE GENOMIC DNA]</scope>
    <source>
        <strain evidence="1 2">LMG 31469</strain>
    </source>
</reference>
<evidence type="ECO:0000313" key="1">
    <source>
        <dbReference type="EMBL" id="KAB7789128.1"/>
    </source>
</evidence>
<comment type="caution">
    <text evidence="1">The sequence shown here is derived from an EMBL/GenBank/DDBJ whole genome shotgun (WGS) entry which is preliminary data.</text>
</comment>
<dbReference type="AlphaFoldDB" id="A0A6I1GM81"/>